<dbReference type="EMBL" id="FWZX01000005">
    <property type="protein sequence ID" value="SMF13256.1"/>
    <property type="molecule type" value="Genomic_DNA"/>
</dbReference>
<dbReference type="PANTHER" id="PTHR30290:SF83">
    <property type="entry name" value="ABC TRANSPORTER SUBSTRATE-BINDING PROTEIN"/>
    <property type="match status" value="1"/>
</dbReference>
<organism evidence="4 5">
    <name type="scientific">Tistlia consotensis USBA 355</name>
    <dbReference type="NCBI Taxonomy" id="560819"/>
    <lineage>
        <taxon>Bacteria</taxon>
        <taxon>Pseudomonadati</taxon>
        <taxon>Pseudomonadota</taxon>
        <taxon>Alphaproteobacteria</taxon>
        <taxon>Rhodospirillales</taxon>
        <taxon>Rhodovibrionaceae</taxon>
        <taxon>Tistlia</taxon>
    </lineage>
</organism>
<dbReference type="Proteomes" id="UP000192917">
    <property type="component" value="Unassembled WGS sequence"/>
</dbReference>
<dbReference type="InterPro" id="IPR000914">
    <property type="entry name" value="SBP_5_dom"/>
</dbReference>
<evidence type="ECO:0000259" key="3">
    <source>
        <dbReference type="Pfam" id="PF00496"/>
    </source>
</evidence>
<evidence type="ECO:0000313" key="5">
    <source>
        <dbReference type="Proteomes" id="UP000192917"/>
    </source>
</evidence>
<dbReference type="STRING" id="560819.SAMN05428998_105145"/>
<name>A0A1Y6BJA4_9PROT</name>
<evidence type="ECO:0000256" key="1">
    <source>
        <dbReference type="ARBA" id="ARBA00004418"/>
    </source>
</evidence>
<dbReference type="Gene3D" id="3.40.190.10">
    <property type="entry name" value="Periplasmic binding protein-like II"/>
    <property type="match status" value="1"/>
</dbReference>
<feature type="domain" description="Solute-binding protein family 5" evidence="3">
    <location>
        <begin position="78"/>
        <end position="422"/>
    </location>
</feature>
<dbReference type="GO" id="GO:1904680">
    <property type="term" value="F:peptide transmembrane transporter activity"/>
    <property type="evidence" value="ECO:0007669"/>
    <property type="project" value="TreeGrafter"/>
</dbReference>
<reference evidence="4 5" key="1">
    <citation type="submission" date="2017-04" db="EMBL/GenBank/DDBJ databases">
        <authorList>
            <person name="Afonso C.L."/>
            <person name="Miller P.J."/>
            <person name="Scott M.A."/>
            <person name="Spackman E."/>
            <person name="Goraichik I."/>
            <person name="Dimitrov K.M."/>
            <person name="Suarez D.L."/>
            <person name="Swayne D.E."/>
        </authorList>
    </citation>
    <scope>NUCLEOTIDE SEQUENCE [LARGE SCALE GENOMIC DNA]</scope>
    <source>
        <strain evidence="4 5">USBA 355</strain>
    </source>
</reference>
<evidence type="ECO:0000313" key="4">
    <source>
        <dbReference type="EMBL" id="SMF13256.1"/>
    </source>
</evidence>
<dbReference type="RefSeq" id="WP_085122156.1">
    <property type="nucleotide sequence ID" value="NZ_FWZX01000005.1"/>
</dbReference>
<keyword evidence="5" id="KW-1185">Reference proteome</keyword>
<accession>A0A1Y6BJA4</accession>
<dbReference type="GO" id="GO:0030288">
    <property type="term" value="C:outer membrane-bounded periplasmic space"/>
    <property type="evidence" value="ECO:0007669"/>
    <property type="project" value="UniProtKB-ARBA"/>
</dbReference>
<dbReference type="InterPro" id="IPR039424">
    <property type="entry name" value="SBP_5"/>
</dbReference>
<protein>
    <submittedName>
        <fullName evidence="4">Peptide/nickel transport system substrate-binding protein</fullName>
    </submittedName>
</protein>
<comment type="subcellular location">
    <subcellularLocation>
        <location evidence="1">Periplasm</location>
    </subcellularLocation>
</comment>
<sequence>MLRANRRGFLQGSAALALGALAPFGARAEARRGGTLRIGTSFGSTSTTLDPVSFTDVYAYTLGFTMGNCLVELDHNKKPVPELAESWDSADGAKRWVFRIRKGVEFHNGKTLTAADVAWSLNRHIAPGSKSAARGFLKGISAIRADGDTLVVEHESGDADIPVAMAQFHLVIVPEGYEFGRGFVGTGPYVLERFDPGVAFSATRNANYWKPDRAWLERVEILNVLDATARTTALMTGEVHGIDRVEPKVIDLLKGRGSFEILQSVGTRYLTTVMDVRSAPFDDPHVRAALKAAIDRERIRKTAFRGSGLVGNDHPVPPSDPFFNSDLPQRSYDPEKVRWHLRQAGHDRLRVDLHAADAAYAGSVDAAVLMQAAAEGTGLEINVVREPNDGYWSSVWMKKPYVMSNWAVRPTPTMMFSIAFACGAPWAEAFWCNERFTKLLAESRTTTDFERRKAMLWELQAIVRDDGGNGIYHFPAETEAYAPAVKGLEPDTVAPLQGARIAERAWMAD</sequence>
<dbReference type="Gene3D" id="3.10.105.10">
    <property type="entry name" value="Dipeptide-binding Protein, Domain 3"/>
    <property type="match status" value="1"/>
</dbReference>
<dbReference type="GO" id="GO:0015833">
    <property type="term" value="P:peptide transport"/>
    <property type="evidence" value="ECO:0007669"/>
    <property type="project" value="TreeGrafter"/>
</dbReference>
<dbReference type="PROSITE" id="PS51318">
    <property type="entry name" value="TAT"/>
    <property type="match status" value="1"/>
</dbReference>
<dbReference type="Gene3D" id="3.90.76.10">
    <property type="entry name" value="Dipeptide-binding Protein, Domain 1"/>
    <property type="match status" value="1"/>
</dbReference>
<dbReference type="InterPro" id="IPR030678">
    <property type="entry name" value="Peptide/Ni-bd"/>
</dbReference>
<dbReference type="GO" id="GO:0043190">
    <property type="term" value="C:ATP-binding cassette (ABC) transporter complex"/>
    <property type="evidence" value="ECO:0007669"/>
    <property type="project" value="InterPro"/>
</dbReference>
<dbReference type="InterPro" id="IPR006311">
    <property type="entry name" value="TAT_signal"/>
</dbReference>
<dbReference type="SUPFAM" id="SSF53850">
    <property type="entry name" value="Periplasmic binding protein-like II"/>
    <property type="match status" value="1"/>
</dbReference>
<gene>
    <name evidence="4" type="ORF">SAMN05428998_105145</name>
</gene>
<dbReference type="PIRSF" id="PIRSF002741">
    <property type="entry name" value="MppA"/>
    <property type="match status" value="1"/>
</dbReference>
<comment type="similarity">
    <text evidence="2">Belongs to the bacterial solute-binding protein 5 family.</text>
</comment>
<dbReference type="AlphaFoldDB" id="A0A1Y6BJA4"/>
<evidence type="ECO:0000256" key="2">
    <source>
        <dbReference type="ARBA" id="ARBA00005695"/>
    </source>
</evidence>
<dbReference type="CDD" id="cd08503">
    <property type="entry name" value="PBP2_NikA_DppA_OppA_like_17"/>
    <property type="match status" value="1"/>
</dbReference>
<proteinExistence type="inferred from homology"/>
<dbReference type="Pfam" id="PF00496">
    <property type="entry name" value="SBP_bac_5"/>
    <property type="match status" value="1"/>
</dbReference>
<dbReference type="PANTHER" id="PTHR30290">
    <property type="entry name" value="PERIPLASMIC BINDING COMPONENT OF ABC TRANSPORTER"/>
    <property type="match status" value="1"/>
</dbReference>